<protein>
    <submittedName>
        <fullName evidence="2">DUF885 domain-containing protein</fullName>
    </submittedName>
</protein>
<gene>
    <name evidence="2" type="ORF">DDZ18_07675</name>
</gene>
<sequence>MTRLTTLLAGASLAALLAACGETVDEAATNAAAPAAASETQSGDGAETETATSESERLNAWFEEQFEARLARSPMFQTYLGRKTNYGQWDDASPEFREETYEMEQAAIEEMRERFDYDALDEDAQLSWRLAEYNAENDREGWPYRDHRYVFTQRSGPHSGVPAFLINQHRVDTVDDAEAYIERIVNAESYLDQNAANAEARFEDGVHPPLWTYAQMIQTSRNVISGAPFDESGEDSPLLADFRGKVEALDISDEDKADLIARAETALTNSLQPAYERLIAMFQRQSETASSDDGVWKLPDGAAYYDWLLSNYTTTDMTAEEIHQLGLSEVERIHGEMRAIMEQVQFDGSLQDFFEFMRTDEQFYYSNTPEGREAYLAEATALIDTMREALPDWFDTLPEADIVVRRVEPFREASAGKAFYQRPAPNGSRPGVYYANLRDMAEMPTYQMEALAYHEGIPGHHMQLAIMQELEDVPSFRRFGGFTAYTEGWGLYSEYLPKEMGFYEDPYSDFGRLAMELWRAARLVVDTGLHHHRWTREEAIDYLLENTPNPEGDAINAIERYIVFPGQATAYKIGMNEILSLREEARAELGEDFDIGEFHDVVLSDGAVPLEVLGELVEDWIVEVQAQDAMEAAE</sequence>
<dbReference type="OrthoDB" id="7937304at2"/>
<dbReference type="AlphaFoldDB" id="A0A2U2BU72"/>
<dbReference type="Pfam" id="PF05960">
    <property type="entry name" value="DUF885"/>
    <property type="match status" value="1"/>
</dbReference>
<proteinExistence type="predicted"/>
<reference evidence="3" key="1">
    <citation type="submission" date="2018-05" db="EMBL/GenBank/DDBJ databases">
        <authorList>
            <person name="Liu B.-T."/>
        </authorList>
    </citation>
    <scope>NUCLEOTIDE SEQUENCE [LARGE SCALE GENOMIC DNA]</scope>
    <source>
        <strain evidence="3">WD6-1</strain>
    </source>
</reference>
<dbReference type="Proteomes" id="UP000245168">
    <property type="component" value="Unassembled WGS sequence"/>
</dbReference>
<name>A0A2U2BU72_9PROT</name>
<evidence type="ECO:0000313" key="3">
    <source>
        <dbReference type="Proteomes" id="UP000245168"/>
    </source>
</evidence>
<accession>A0A2U2BU72</accession>
<evidence type="ECO:0000256" key="1">
    <source>
        <dbReference type="SAM" id="MobiDB-lite"/>
    </source>
</evidence>
<feature type="region of interest" description="Disordered" evidence="1">
    <location>
        <begin position="31"/>
        <end position="55"/>
    </location>
</feature>
<dbReference type="PANTHER" id="PTHR33361:SF16">
    <property type="entry name" value="DUF885 DOMAIN-CONTAINING PROTEIN"/>
    <property type="match status" value="1"/>
</dbReference>
<dbReference type="PANTHER" id="PTHR33361">
    <property type="entry name" value="GLR0591 PROTEIN"/>
    <property type="match status" value="1"/>
</dbReference>
<dbReference type="PROSITE" id="PS51257">
    <property type="entry name" value="PROKAR_LIPOPROTEIN"/>
    <property type="match status" value="1"/>
</dbReference>
<dbReference type="InterPro" id="IPR010281">
    <property type="entry name" value="DUF885"/>
</dbReference>
<dbReference type="EMBL" id="QEXV01000003">
    <property type="protein sequence ID" value="PWE17542.1"/>
    <property type="molecule type" value="Genomic_DNA"/>
</dbReference>
<comment type="caution">
    <text evidence="2">The sequence shown here is derived from an EMBL/GenBank/DDBJ whole genome shotgun (WGS) entry which is preliminary data.</text>
</comment>
<evidence type="ECO:0000313" key="2">
    <source>
        <dbReference type="EMBL" id="PWE17542.1"/>
    </source>
</evidence>
<keyword evidence="3" id="KW-1185">Reference proteome</keyword>
<organism evidence="2 3">
    <name type="scientific">Marinicauda salina</name>
    <dbReference type="NCBI Taxonomy" id="2135793"/>
    <lineage>
        <taxon>Bacteria</taxon>
        <taxon>Pseudomonadati</taxon>
        <taxon>Pseudomonadota</taxon>
        <taxon>Alphaproteobacteria</taxon>
        <taxon>Maricaulales</taxon>
        <taxon>Maricaulaceae</taxon>
        <taxon>Marinicauda</taxon>
    </lineage>
</organism>
<dbReference type="RefSeq" id="WP_109252773.1">
    <property type="nucleotide sequence ID" value="NZ_QEXV01000003.1"/>
</dbReference>